<feature type="region of interest" description="Disordered" evidence="2">
    <location>
        <begin position="208"/>
        <end position="232"/>
    </location>
</feature>
<evidence type="ECO:0000256" key="3">
    <source>
        <dbReference type="SAM" id="SignalP"/>
    </source>
</evidence>
<keyword evidence="5" id="KW-1185">Reference proteome</keyword>
<feature type="compositionally biased region" description="Polar residues" evidence="2">
    <location>
        <begin position="30"/>
        <end position="59"/>
    </location>
</feature>
<feature type="region of interest" description="Disordered" evidence="2">
    <location>
        <begin position="25"/>
        <end position="74"/>
    </location>
</feature>
<dbReference type="EMBL" id="JAESWA010000022">
    <property type="protein sequence ID" value="MBL4932634.1"/>
    <property type="molecule type" value="Genomic_DNA"/>
</dbReference>
<keyword evidence="1" id="KW-0175">Coiled coil</keyword>
<evidence type="ECO:0000256" key="1">
    <source>
        <dbReference type="SAM" id="Coils"/>
    </source>
</evidence>
<evidence type="ECO:0000256" key="2">
    <source>
        <dbReference type="SAM" id="MobiDB-lite"/>
    </source>
</evidence>
<evidence type="ECO:0000313" key="4">
    <source>
        <dbReference type="EMBL" id="MBL4932634.1"/>
    </source>
</evidence>
<dbReference type="RefSeq" id="WP_202767978.1">
    <property type="nucleotide sequence ID" value="NZ_JAESWA010000022.1"/>
</dbReference>
<dbReference type="Proteomes" id="UP000623681">
    <property type="component" value="Unassembled WGS sequence"/>
</dbReference>
<protein>
    <submittedName>
        <fullName evidence="4">Uncharacterized protein</fullName>
    </submittedName>
</protein>
<comment type="caution">
    <text evidence="4">The sequence shown here is derived from an EMBL/GenBank/DDBJ whole genome shotgun (WGS) entry which is preliminary data.</text>
</comment>
<proteinExistence type="predicted"/>
<accession>A0A937FF13</accession>
<gene>
    <name evidence="4" type="ORF">JK634_12495</name>
</gene>
<sequence length="232" mass="24988">MNKTRLAALVISGVMLTSTAVYAKGKPENTGANKANVVSQDKKQSTNATDNEAKQNNGSAKKEANQAKKDEKKQQISEFKTAMKAKHETMKQIRQQTIQVRQQIEGKTEELNAILEDIKAGNKTLPEDMLNDLLAKAAVLNTSSDEVKATTGISTVEADTQEKVDKKDFSNALASMDKVIAKLQARLDALNKLNSNLDDALAIARQATTPAPADNSTPTTDSTDGTTAIENN</sequence>
<feature type="signal peptide" evidence="3">
    <location>
        <begin position="1"/>
        <end position="23"/>
    </location>
</feature>
<name>A0A937FF13_9CLOT</name>
<organism evidence="4 5">
    <name type="scientific">Clostridium paridis</name>
    <dbReference type="NCBI Taxonomy" id="2803863"/>
    <lineage>
        <taxon>Bacteria</taxon>
        <taxon>Bacillati</taxon>
        <taxon>Bacillota</taxon>
        <taxon>Clostridia</taxon>
        <taxon>Eubacteriales</taxon>
        <taxon>Clostridiaceae</taxon>
        <taxon>Clostridium</taxon>
    </lineage>
</organism>
<keyword evidence="3" id="KW-0732">Signal</keyword>
<feature type="coiled-coil region" evidence="1">
    <location>
        <begin position="173"/>
        <end position="207"/>
    </location>
</feature>
<feature type="chain" id="PRO_5037705658" evidence="3">
    <location>
        <begin position="24"/>
        <end position="232"/>
    </location>
</feature>
<evidence type="ECO:0000313" key="5">
    <source>
        <dbReference type="Proteomes" id="UP000623681"/>
    </source>
</evidence>
<feature type="compositionally biased region" description="Basic and acidic residues" evidence="2">
    <location>
        <begin position="60"/>
        <end position="74"/>
    </location>
</feature>
<reference evidence="4" key="1">
    <citation type="submission" date="2021-01" db="EMBL/GenBank/DDBJ databases">
        <title>Genome public.</title>
        <authorList>
            <person name="Liu C."/>
            <person name="Sun Q."/>
        </authorList>
    </citation>
    <scope>NUCLEOTIDE SEQUENCE</scope>
    <source>
        <strain evidence="4">YIM B02565</strain>
    </source>
</reference>
<feature type="compositionally biased region" description="Low complexity" evidence="2">
    <location>
        <begin position="216"/>
        <end position="232"/>
    </location>
</feature>
<dbReference type="AlphaFoldDB" id="A0A937FF13"/>